<proteinExistence type="predicted"/>
<accession>A0ABQ5BYS6</accession>
<name>A0ABQ5BYS6_9ASTR</name>
<feature type="compositionally biased region" description="Basic and acidic residues" evidence="1">
    <location>
        <begin position="66"/>
        <end position="81"/>
    </location>
</feature>
<dbReference type="Proteomes" id="UP001151760">
    <property type="component" value="Unassembled WGS sequence"/>
</dbReference>
<gene>
    <name evidence="2" type="ORF">Tco_0878771</name>
</gene>
<protein>
    <submittedName>
        <fullName evidence="2">Uncharacterized protein</fullName>
    </submittedName>
</protein>
<evidence type="ECO:0000256" key="1">
    <source>
        <dbReference type="SAM" id="MobiDB-lite"/>
    </source>
</evidence>
<reference evidence="2" key="1">
    <citation type="journal article" date="2022" name="Int. J. Mol. Sci.">
        <title>Draft Genome of Tanacetum Coccineum: Genomic Comparison of Closely Related Tanacetum-Family Plants.</title>
        <authorList>
            <person name="Yamashiro T."/>
            <person name="Shiraishi A."/>
            <person name="Nakayama K."/>
            <person name="Satake H."/>
        </authorList>
    </citation>
    <scope>NUCLEOTIDE SEQUENCE</scope>
</reference>
<sequence>MFLNVDQLEKQLDKEEFQDIGSMSAFNLEYTQLEVQEFRDTLIQHMEYVKKSIDKRALQKREYDNRVNEKCSKTNMEKQDTSSRSGNDANADNADIKPVYNVFATGQQHTEQPEFNKEGDVDQDAKQNHDIRPLPAKLFDNEITKLSNQSLESENNYLKKTVAQFQKDFSKLEAHCINLDIQLQNNVLKSGQQSQFLKAKSDEAKVKKDINVFETINIELEYSVAKLLKENETLKKHYKDLYDSIKVTRTKTIEQTTSLIAKNDEFKAQL</sequence>
<evidence type="ECO:0000313" key="2">
    <source>
        <dbReference type="EMBL" id="GJT20065.1"/>
    </source>
</evidence>
<feature type="region of interest" description="Disordered" evidence="1">
    <location>
        <begin position="66"/>
        <end position="95"/>
    </location>
</feature>
<comment type="caution">
    <text evidence="2">The sequence shown here is derived from an EMBL/GenBank/DDBJ whole genome shotgun (WGS) entry which is preliminary data.</text>
</comment>
<dbReference type="EMBL" id="BQNB010013770">
    <property type="protein sequence ID" value="GJT20065.1"/>
    <property type="molecule type" value="Genomic_DNA"/>
</dbReference>
<organism evidence="2 3">
    <name type="scientific">Tanacetum coccineum</name>
    <dbReference type="NCBI Taxonomy" id="301880"/>
    <lineage>
        <taxon>Eukaryota</taxon>
        <taxon>Viridiplantae</taxon>
        <taxon>Streptophyta</taxon>
        <taxon>Embryophyta</taxon>
        <taxon>Tracheophyta</taxon>
        <taxon>Spermatophyta</taxon>
        <taxon>Magnoliopsida</taxon>
        <taxon>eudicotyledons</taxon>
        <taxon>Gunneridae</taxon>
        <taxon>Pentapetalae</taxon>
        <taxon>asterids</taxon>
        <taxon>campanulids</taxon>
        <taxon>Asterales</taxon>
        <taxon>Asteraceae</taxon>
        <taxon>Asteroideae</taxon>
        <taxon>Anthemideae</taxon>
        <taxon>Anthemidinae</taxon>
        <taxon>Tanacetum</taxon>
    </lineage>
</organism>
<keyword evidence="3" id="KW-1185">Reference proteome</keyword>
<evidence type="ECO:0000313" key="3">
    <source>
        <dbReference type="Proteomes" id="UP001151760"/>
    </source>
</evidence>
<reference evidence="2" key="2">
    <citation type="submission" date="2022-01" db="EMBL/GenBank/DDBJ databases">
        <authorList>
            <person name="Yamashiro T."/>
            <person name="Shiraishi A."/>
            <person name="Satake H."/>
            <person name="Nakayama K."/>
        </authorList>
    </citation>
    <scope>NUCLEOTIDE SEQUENCE</scope>
</reference>